<dbReference type="STRING" id="2769.R7QHA7"/>
<dbReference type="Pfam" id="PF00724">
    <property type="entry name" value="Oxidored_FMN"/>
    <property type="match status" value="1"/>
</dbReference>
<protein>
    <recommendedName>
        <fullName evidence="1">NADH:flavin oxidoreductase/NADH oxidase N-terminal domain-containing protein</fullName>
    </recommendedName>
</protein>
<dbReference type="GO" id="GO:0016491">
    <property type="term" value="F:oxidoreductase activity"/>
    <property type="evidence" value="ECO:0007669"/>
    <property type="project" value="InterPro"/>
</dbReference>
<keyword evidence="3" id="KW-1185">Reference proteome</keyword>
<dbReference type="PhylomeDB" id="R7QHA7"/>
<accession>R7QHA7</accession>
<dbReference type="PANTHER" id="PTHR22893:SF91">
    <property type="entry name" value="NADPH DEHYDROGENASE 2-RELATED"/>
    <property type="match status" value="1"/>
</dbReference>
<dbReference type="OMA" id="LLEYKFW"/>
<dbReference type="Proteomes" id="UP000012073">
    <property type="component" value="Unassembled WGS sequence"/>
</dbReference>
<dbReference type="KEGG" id="ccp:CHC_T00005514001"/>
<dbReference type="AlphaFoldDB" id="R7QHA7"/>
<dbReference type="Gene3D" id="3.20.20.70">
    <property type="entry name" value="Aldolase class I"/>
    <property type="match status" value="1"/>
</dbReference>
<dbReference type="InterPro" id="IPR013785">
    <property type="entry name" value="Aldolase_TIM"/>
</dbReference>
<dbReference type="EMBL" id="HG001807">
    <property type="protein sequence ID" value="CDF36851.1"/>
    <property type="molecule type" value="Genomic_DNA"/>
</dbReference>
<evidence type="ECO:0000259" key="1">
    <source>
        <dbReference type="Pfam" id="PF00724"/>
    </source>
</evidence>
<dbReference type="GeneID" id="17324385"/>
<reference evidence="3" key="1">
    <citation type="journal article" date="2013" name="Proc. Natl. Acad. Sci. U.S.A.">
        <title>Genome structure and metabolic features in the red seaweed Chondrus crispus shed light on evolution of the Archaeplastida.</title>
        <authorList>
            <person name="Collen J."/>
            <person name="Porcel B."/>
            <person name="Carre W."/>
            <person name="Ball S.G."/>
            <person name="Chaparro C."/>
            <person name="Tonon T."/>
            <person name="Barbeyron T."/>
            <person name="Michel G."/>
            <person name="Noel B."/>
            <person name="Valentin K."/>
            <person name="Elias M."/>
            <person name="Artiguenave F."/>
            <person name="Arun A."/>
            <person name="Aury J.M."/>
            <person name="Barbosa-Neto J.F."/>
            <person name="Bothwell J.H."/>
            <person name="Bouget F.Y."/>
            <person name="Brillet L."/>
            <person name="Cabello-Hurtado F."/>
            <person name="Capella-Gutierrez S."/>
            <person name="Charrier B."/>
            <person name="Cladiere L."/>
            <person name="Cock J.M."/>
            <person name="Coelho S.M."/>
            <person name="Colleoni C."/>
            <person name="Czjzek M."/>
            <person name="Da Silva C."/>
            <person name="Delage L."/>
            <person name="Denoeud F."/>
            <person name="Deschamps P."/>
            <person name="Dittami S.M."/>
            <person name="Gabaldon T."/>
            <person name="Gachon C.M."/>
            <person name="Groisillier A."/>
            <person name="Herve C."/>
            <person name="Jabbari K."/>
            <person name="Katinka M."/>
            <person name="Kloareg B."/>
            <person name="Kowalczyk N."/>
            <person name="Labadie K."/>
            <person name="Leblanc C."/>
            <person name="Lopez P.J."/>
            <person name="McLachlan D.H."/>
            <person name="Meslet-Cladiere L."/>
            <person name="Moustafa A."/>
            <person name="Nehr Z."/>
            <person name="Nyvall Collen P."/>
            <person name="Panaud O."/>
            <person name="Partensky F."/>
            <person name="Poulain J."/>
            <person name="Rensing S.A."/>
            <person name="Rousvoal S."/>
            <person name="Samson G."/>
            <person name="Symeonidi A."/>
            <person name="Weissenbach J."/>
            <person name="Zambounis A."/>
            <person name="Wincker P."/>
            <person name="Boyen C."/>
        </authorList>
    </citation>
    <scope>NUCLEOTIDE SEQUENCE [LARGE SCALE GENOMIC DNA]</scope>
    <source>
        <strain evidence="3">cv. Stackhouse</strain>
    </source>
</reference>
<dbReference type="InterPro" id="IPR045247">
    <property type="entry name" value="Oye-like"/>
</dbReference>
<dbReference type="InterPro" id="IPR001155">
    <property type="entry name" value="OxRdtase_FMN_N"/>
</dbReference>
<dbReference type="SUPFAM" id="SSF51395">
    <property type="entry name" value="FMN-linked oxidoreductases"/>
    <property type="match status" value="1"/>
</dbReference>
<feature type="domain" description="NADH:flavin oxidoreductase/NADH oxidase N-terminal" evidence="1">
    <location>
        <begin position="5"/>
        <end position="119"/>
    </location>
</feature>
<evidence type="ECO:0000313" key="2">
    <source>
        <dbReference type="EMBL" id="CDF36851.1"/>
    </source>
</evidence>
<organism evidence="2 3">
    <name type="scientific">Chondrus crispus</name>
    <name type="common">Carrageen Irish moss</name>
    <name type="synonym">Polymorpha crispa</name>
    <dbReference type="NCBI Taxonomy" id="2769"/>
    <lineage>
        <taxon>Eukaryota</taxon>
        <taxon>Rhodophyta</taxon>
        <taxon>Florideophyceae</taxon>
        <taxon>Rhodymeniophycidae</taxon>
        <taxon>Gigartinales</taxon>
        <taxon>Gigartinaceae</taxon>
        <taxon>Chondrus</taxon>
    </lineage>
</organism>
<gene>
    <name evidence="2" type="ORF">CHC_T00005514001</name>
</gene>
<dbReference type="PANTHER" id="PTHR22893">
    <property type="entry name" value="NADH OXIDOREDUCTASE-RELATED"/>
    <property type="match status" value="1"/>
</dbReference>
<sequence length="146" mass="16346">MFEPECVGIRIAPNGVYNGMGSDDFRESFLYYARRFSAYKLGYIHVMIGLGFGFHNKGKPMTIAELKKEFPGPIIANVGFDADSAEKELSAGGADLVAFGRPFLSNPDLVEKMQEGRELRPMLPMEYWYTSKENVWTSEGYPSPKG</sequence>
<evidence type="ECO:0000313" key="3">
    <source>
        <dbReference type="Proteomes" id="UP000012073"/>
    </source>
</evidence>
<proteinExistence type="predicted"/>
<dbReference type="RefSeq" id="XP_005716670.1">
    <property type="nucleotide sequence ID" value="XM_005716613.1"/>
</dbReference>
<dbReference type="OrthoDB" id="1663137at2759"/>
<dbReference type="Gramene" id="CDF36851">
    <property type="protein sequence ID" value="CDF36851"/>
    <property type="gene ID" value="CHC_T00005514001"/>
</dbReference>
<dbReference type="GO" id="GO:0010181">
    <property type="term" value="F:FMN binding"/>
    <property type="evidence" value="ECO:0007669"/>
    <property type="project" value="InterPro"/>
</dbReference>
<name>R7QHA7_CHOCR</name>